<dbReference type="Proteomes" id="UP001162480">
    <property type="component" value="Chromosome 24"/>
</dbReference>
<organism evidence="1 2">
    <name type="scientific">Octopus vulgaris</name>
    <name type="common">Common octopus</name>
    <dbReference type="NCBI Taxonomy" id="6645"/>
    <lineage>
        <taxon>Eukaryota</taxon>
        <taxon>Metazoa</taxon>
        <taxon>Spiralia</taxon>
        <taxon>Lophotrochozoa</taxon>
        <taxon>Mollusca</taxon>
        <taxon>Cephalopoda</taxon>
        <taxon>Coleoidea</taxon>
        <taxon>Octopodiformes</taxon>
        <taxon>Octopoda</taxon>
        <taxon>Incirrata</taxon>
        <taxon>Octopodidae</taxon>
        <taxon>Octopus</taxon>
    </lineage>
</organism>
<gene>
    <name evidence="1" type="ORF">OCTVUL_1B022722</name>
</gene>
<sequence>MTVPCRHSFLPNLNRIKLPTCEYVAAVAVSVGGVGVDAASASCHEVGAGDVGDGEPFHFLQQPIFILRSNQFRK</sequence>
<name>A0AA36BSM2_OCTVU</name>
<accession>A0AA36BSM2</accession>
<dbReference type="AlphaFoldDB" id="A0AA36BSM2"/>
<dbReference type="EMBL" id="OX597837">
    <property type="protein sequence ID" value="CAI9739870.1"/>
    <property type="molecule type" value="Genomic_DNA"/>
</dbReference>
<proteinExistence type="predicted"/>
<evidence type="ECO:0000313" key="2">
    <source>
        <dbReference type="Proteomes" id="UP001162480"/>
    </source>
</evidence>
<reference evidence="1" key="1">
    <citation type="submission" date="2023-08" db="EMBL/GenBank/DDBJ databases">
        <authorList>
            <person name="Alioto T."/>
            <person name="Alioto T."/>
            <person name="Gomez Garrido J."/>
        </authorList>
    </citation>
    <scope>NUCLEOTIDE SEQUENCE</scope>
</reference>
<evidence type="ECO:0000313" key="1">
    <source>
        <dbReference type="EMBL" id="CAI9739870.1"/>
    </source>
</evidence>
<protein>
    <submittedName>
        <fullName evidence="1">Uncharacterized protein</fullName>
    </submittedName>
</protein>
<keyword evidence="2" id="KW-1185">Reference proteome</keyword>